<protein>
    <submittedName>
        <fullName evidence="1">Uncharacterized protein</fullName>
    </submittedName>
</protein>
<comment type="caution">
    <text evidence="1">The sequence shown here is derived from an EMBL/GenBank/DDBJ whole genome shotgun (WGS) entry which is preliminary data.</text>
</comment>
<proteinExistence type="predicted"/>
<organism evidence="1 2">
    <name type="scientific">Sinanodonta woodiana</name>
    <name type="common">Chinese pond mussel</name>
    <name type="synonym">Anodonta woodiana</name>
    <dbReference type="NCBI Taxonomy" id="1069815"/>
    <lineage>
        <taxon>Eukaryota</taxon>
        <taxon>Metazoa</taxon>
        <taxon>Spiralia</taxon>
        <taxon>Lophotrochozoa</taxon>
        <taxon>Mollusca</taxon>
        <taxon>Bivalvia</taxon>
        <taxon>Autobranchia</taxon>
        <taxon>Heteroconchia</taxon>
        <taxon>Palaeoheterodonta</taxon>
        <taxon>Unionida</taxon>
        <taxon>Unionoidea</taxon>
        <taxon>Unionidae</taxon>
        <taxon>Unioninae</taxon>
        <taxon>Sinanodonta</taxon>
    </lineage>
</organism>
<sequence length="59" mass="6570">NCSIDYDIVLNRADRTNVLQSLSYINSSIKLDTLQSISIQIGSVNITARIIDMRSKLAN</sequence>
<keyword evidence="2" id="KW-1185">Reference proteome</keyword>
<dbReference type="AlphaFoldDB" id="A0ABD3V1W0"/>
<evidence type="ECO:0000313" key="2">
    <source>
        <dbReference type="Proteomes" id="UP001634394"/>
    </source>
</evidence>
<dbReference type="EMBL" id="JBJQND010000014">
    <property type="protein sequence ID" value="KAL3855206.1"/>
    <property type="molecule type" value="Genomic_DNA"/>
</dbReference>
<gene>
    <name evidence="1" type="ORF">ACJMK2_014426</name>
</gene>
<feature type="non-terminal residue" evidence="1">
    <location>
        <position position="59"/>
    </location>
</feature>
<reference evidence="1 2" key="1">
    <citation type="submission" date="2024-11" db="EMBL/GenBank/DDBJ databases">
        <title>Chromosome-level genome assembly of the freshwater bivalve Anodonta woodiana.</title>
        <authorList>
            <person name="Chen X."/>
        </authorList>
    </citation>
    <scope>NUCLEOTIDE SEQUENCE [LARGE SCALE GENOMIC DNA]</scope>
    <source>
        <strain evidence="1">MN2024</strain>
        <tissue evidence="1">Gills</tissue>
    </source>
</reference>
<name>A0ABD3V1W0_SINWO</name>
<dbReference type="Proteomes" id="UP001634394">
    <property type="component" value="Unassembled WGS sequence"/>
</dbReference>
<accession>A0ABD3V1W0</accession>
<evidence type="ECO:0000313" key="1">
    <source>
        <dbReference type="EMBL" id="KAL3855206.1"/>
    </source>
</evidence>
<feature type="non-terminal residue" evidence="1">
    <location>
        <position position="1"/>
    </location>
</feature>